<dbReference type="OrthoDB" id="9770965at2"/>
<gene>
    <name evidence="4" type="ORF">CLOACE_19340</name>
</gene>
<sequence length="312" mass="35908">MKADGVFEGGGVKAIAFIGAICCMEEKGYKWQRTAGTSAGSIIAALLSVGYSGKEIREIMFGNDYRDFLSKKIMKPVPFIMKVINFLFCKGVYDAFVIEKYVGELLAAKGKTKFKHICTNGMEKLKIIATDITKKDMLILPDDLKKYNIDPMEFEIAKAVRMSCTLPFFFKPYKLNHNSKTSFVLDGGILSNFPVWIFDVEGVPRWPTFGFRLKEEVPEDKLQYRKDILAFTSDIFDTMINKNEMRYIRNKDLVRTIFLPCNGVKTTEFNISYNKCKMLYSNGYKATENFIKNWDFHRYVASHRVKNKSKKI</sequence>
<dbReference type="GO" id="GO:0016042">
    <property type="term" value="P:lipid catabolic process"/>
    <property type="evidence" value="ECO:0007669"/>
    <property type="project" value="UniProtKB-UniRule"/>
</dbReference>
<feature type="short sequence motif" description="DGA/G" evidence="2">
    <location>
        <begin position="186"/>
        <end position="188"/>
    </location>
</feature>
<dbReference type="SUPFAM" id="SSF52151">
    <property type="entry name" value="FabD/lysophospholipase-like"/>
    <property type="match status" value="1"/>
</dbReference>
<dbReference type="InterPro" id="IPR016035">
    <property type="entry name" value="Acyl_Trfase/lysoPLipase"/>
</dbReference>
<keyword evidence="5" id="KW-1185">Reference proteome</keyword>
<dbReference type="PATRIC" id="fig|1121290.3.peg.1955"/>
<dbReference type="STRING" id="1121290.CLAOCE_19340"/>
<name>A0A1E8EWT3_9CLOT</name>
<feature type="domain" description="PNPLA" evidence="3">
    <location>
        <begin position="5"/>
        <end position="199"/>
    </location>
</feature>
<evidence type="ECO:0000313" key="4">
    <source>
        <dbReference type="EMBL" id="OFI05060.1"/>
    </source>
</evidence>
<accession>A0A1E8EWT3</accession>
<dbReference type="PROSITE" id="PS51635">
    <property type="entry name" value="PNPLA"/>
    <property type="match status" value="1"/>
</dbReference>
<dbReference type="CDD" id="cd07207">
    <property type="entry name" value="Pat_ExoU_VipD_like"/>
    <property type="match status" value="1"/>
</dbReference>
<feature type="active site" description="Proton acceptor" evidence="2">
    <location>
        <position position="186"/>
    </location>
</feature>
<proteinExistence type="predicted"/>
<evidence type="ECO:0000313" key="5">
    <source>
        <dbReference type="Proteomes" id="UP000175744"/>
    </source>
</evidence>
<dbReference type="AlphaFoldDB" id="A0A1E8EWT3"/>
<organism evidence="4 5">
    <name type="scientific">Clostridium acetireducens DSM 10703</name>
    <dbReference type="NCBI Taxonomy" id="1121290"/>
    <lineage>
        <taxon>Bacteria</taxon>
        <taxon>Bacillati</taxon>
        <taxon>Bacillota</taxon>
        <taxon>Clostridia</taxon>
        <taxon>Eubacteriales</taxon>
        <taxon>Clostridiaceae</taxon>
        <taxon>Clostridium</taxon>
    </lineage>
</organism>
<reference evidence="4 5" key="1">
    <citation type="submission" date="2016-06" db="EMBL/GenBank/DDBJ databases">
        <title>Genome sequence of Clostridium acetireducens DSM 10703.</title>
        <authorList>
            <person name="Poehlein A."/>
            <person name="Fluechter S."/>
            <person name="Duerre P."/>
            <person name="Daniel R."/>
        </authorList>
    </citation>
    <scope>NUCLEOTIDE SEQUENCE [LARGE SCALE GENOMIC DNA]</scope>
    <source>
        <strain evidence="4 5">DSM 10703</strain>
    </source>
</reference>
<comment type="caution">
    <text evidence="2">Lacks conserved residue(s) required for the propagation of feature annotation.</text>
</comment>
<dbReference type="InterPro" id="IPR002641">
    <property type="entry name" value="PNPLA_dom"/>
</dbReference>
<feature type="active site" description="Nucleophile" evidence="2">
    <location>
        <position position="38"/>
    </location>
</feature>
<dbReference type="PANTHER" id="PTHR46394:SF1">
    <property type="entry name" value="PNPLA DOMAIN-CONTAINING PROTEIN"/>
    <property type="match status" value="1"/>
</dbReference>
<dbReference type="EMBL" id="LZFO01000034">
    <property type="protein sequence ID" value="OFI05060.1"/>
    <property type="molecule type" value="Genomic_DNA"/>
</dbReference>
<dbReference type="Proteomes" id="UP000175744">
    <property type="component" value="Unassembled WGS sequence"/>
</dbReference>
<dbReference type="InterPro" id="IPR052580">
    <property type="entry name" value="Lipid_Hydrolase"/>
</dbReference>
<keyword evidence="2" id="KW-0442">Lipid degradation</keyword>
<evidence type="ECO:0000256" key="2">
    <source>
        <dbReference type="PROSITE-ProRule" id="PRU01161"/>
    </source>
</evidence>
<keyword evidence="2" id="KW-0378">Hydrolase</keyword>
<dbReference type="PANTHER" id="PTHR46394">
    <property type="entry name" value="ANNEXIN"/>
    <property type="match status" value="1"/>
</dbReference>
<evidence type="ECO:0000259" key="3">
    <source>
        <dbReference type="PROSITE" id="PS51635"/>
    </source>
</evidence>
<dbReference type="Gene3D" id="3.40.1090.10">
    <property type="entry name" value="Cytosolic phospholipase A2 catalytic domain"/>
    <property type="match status" value="2"/>
</dbReference>
<comment type="caution">
    <text evidence="4">The sequence shown here is derived from an EMBL/GenBank/DDBJ whole genome shotgun (WGS) entry which is preliminary data.</text>
</comment>
<dbReference type="RefSeq" id="WP_070110900.1">
    <property type="nucleotide sequence ID" value="NZ_LZFO01000034.1"/>
</dbReference>
<protein>
    <submittedName>
        <fullName evidence="4">Patatin-like phospholipase</fullName>
    </submittedName>
</protein>
<dbReference type="Pfam" id="PF01734">
    <property type="entry name" value="Patatin"/>
    <property type="match status" value="1"/>
</dbReference>
<dbReference type="GO" id="GO:0016787">
    <property type="term" value="F:hydrolase activity"/>
    <property type="evidence" value="ECO:0007669"/>
    <property type="project" value="UniProtKB-UniRule"/>
</dbReference>
<feature type="short sequence motif" description="GXSXG" evidence="2">
    <location>
        <begin position="36"/>
        <end position="40"/>
    </location>
</feature>
<evidence type="ECO:0000256" key="1">
    <source>
        <dbReference type="ARBA" id="ARBA00023098"/>
    </source>
</evidence>
<keyword evidence="1 2" id="KW-0443">Lipid metabolism</keyword>